<evidence type="ECO:0000313" key="2">
    <source>
        <dbReference type="Proteomes" id="UP000034607"/>
    </source>
</evidence>
<dbReference type="Proteomes" id="UP000034607">
    <property type="component" value="Unassembled WGS sequence"/>
</dbReference>
<dbReference type="AlphaFoldDB" id="A0A0G1RDZ0"/>
<organism evidence="1 2">
    <name type="scientific">Candidatus Amesbacteria bacterium GW2011_GWA2_47_11</name>
    <dbReference type="NCBI Taxonomy" id="1618357"/>
    <lineage>
        <taxon>Bacteria</taxon>
        <taxon>Candidatus Amesiibacteriota</taxon>
    </lineage>
</organism>
<accession>A0A0G1RDZ0</accession>
<proteinExistence type="predicted"/>
<dbReference type="EMBL" id="LCNM01000022">
    <property type="protein sequence ID" value="KKU55327.1"/>
    <property type="molecule type" value="Genomic_DNA"/>
</dbReference>
<protein>
    <submittedName>
        <fullName evidence="1">Uncharacterized protein</fullName>
    </submittedName>
</protein>
<evidence type="ECO:0000313" key="1">
    <source>
        <dbReference type="EMBL" id="KKU55327.1"/>
    </source>
</evidence>
<reference evidence="1 2" key="1">
    <citation type="journal article" date="2015" name="Nature">
        <title>rRNA introns, odd ribosomes, and small enigmatic genomes across a large radiation of phyla.</title>
        <authorList>
            <person name="Brown C.T."/>
            <person name="Hug L.A."/>
            <person name="Thomas B.C."/>
            <person name="Sharon I."/>
            <person name="Castelle C.J."/>
            <person name="Singh A."/>
            <person name="Wilkins M.J."/>
            <person name="Williams K.H."/>
            <person name="Banfield J.F."/>
        </authorList>
    </citation>
    <scope>NUCLEOTIDE SEQUENCE [LARGE SCALE GENOMIC DNA]</scope>
</reference>
<comment type="caution">
    <text evidence="1">The sequence shown here is derived from an EMBL/GenBank/DDBJ whole genome shotgun (WGS) entry which is preliminary data.</text>
</comment>
<gene>
    <name evidence="1" type="ORF">UX78_C0022G0021</name>
</gene>
<sequence>MPTINGFYFDKAKYRLSDSAGNEIFLAIDYQHGEFELIEVIKAGRGMGGLKKQAATVARGLIERKRNVNFSGKIAV</sequence>
<name>A0A0G1RDZ0_9BACT</name>